<evidence type="ECO:0000256" key="1">
    <source>
        <dbReference type="ARBA" id="ARBA00004761"/>
    </source>
</evidence>
<evidence type="ECO:0000256" key="3">
    <source>
        <dbReference type="ARBA" id="ARBA00011233"/>
    </source>
</evidence>
<dbReference type="CDD" id="cd00452">
    <property type="entry name" value="KDPG_aldolase"/>
    <property type="match status" value="1"/>
</dbReference>
<dbReference type="PANTHER" id="PTHR30246">
    <property type="entry name" value="2-KETO-3-DEOXY-6-PHOSPHOGLUCONATE ALDOLASE"/>
    <property type="match status" value="1"/>
</dbReference>
<dbReference type="InterPro" id="IPR013785">
    <property type="entry name" value="Aldolase_TIM"/>
</dbReference>
<protein>
    <submittedName>
        <fullName evidence="6">4-hydroxy-2-oxoglutarate aldolase</fullName>
    </submittedName>
</protein>
<dbReference type="PANTHER" id="PTHR30246:SF1">
    <property type="entry name" value="2-DEHYDRO-3-DEOXY-6-PHOSPHOGALACTONATE ALDOLASE-RELATED"/>
    <property type="match status" value="1"/>
</dbReference>
<dbReference type="EMBL" id="CP034928">
    <property type="protein sequence ID" value="QAA76993.1"/>
    <property type="molecule type" value="Genomic_DNA"/>
</dbReference>
<dbReference type="Proteomes" id="UP000287233">
    <property type="component" value="Chromosome"/>
</dbReference>
<dbReference type="AlphaFoldDB" id="A0A410FVD4"/>
<organism evidence="6 7">
    <name type="scientific">Bipolaricaulis sibiricus</name>
    <dbReference type="NCBI Taxonomy" id="2501609"/>
    <lineage>
        <taxon>Bacteria</taxon>
        <taxon>Candidatus Bipolaricaulota</taxon>
        <taxon>Candidatus Bipolaricaulia</taxon>
        <taxon>Candidatus Bipolaricaulales</taxon>
        <taxon>Candidatus Bipolaricaulaceae</taxon>
        <taxon>Candidatus Bipolaricaulis</taxon>
    </lineage>
</organism>
<dbReference type="Gene3D" id="3.20.20.70">
    <property type="entry name" value="Aldolase class I"/>
    <property type="match status" value="1"/>
</dbReference>
<comment type="pathway">
    <text evidence="1">Carbohydrate acid metabolism.</text>
</comment>
<dbReference type="Pfam" id="PF01081">
    <property type="entry name" value="Aldolase"/>
    <property type="match status" value="1"/>
</dbReference>
<sequence length="214" mass="22558">MTETVMVETVGVLGVIRIRSSDDLLRIAEALATGGLPYVELTMTTPGALRAIEEVSSELSEVIIGVGTVLDAPTARQAILAGARFLVTPTVKLDVLEVAHRYGVPAIIGAMTPSEILTAWEAGADMVKVFPSSALSPRYIEEVHGPLPQIPLVPTGGITADNAGEFIRAGAAAVCAGSWLVDKSAVAEGRYELITERARSLVEAVRKAREEVAR</sequence>
<evidence type="ECO:0000256" key="4">
    <source>
        <dbReference type="ARBA" id="ARBA00023239"/>
    </source>
</evidence>
<reference evidence="7" key="1">
    <citation type="submission" date="2018-12" db="EMBL/GenBank/DDBJ databases">
        <title>Complete genome sequence of an uncultured bacterium of the candidate phylum Bipolaricaulota.</title>
        <authorList>
            <person name="Kadnikov V.V."/>
            <person name="Mardanov A.V."/>
            <person name="Beletsky A.V."/>
            <person name="Frank Y.A."/>
            <person name="Karnachuk O.V."/>
            <person name="Ravin N.V."/>
        </authorList>
    </citation>
    <scope>NUCLEOTIDE SEQUENCE [LARGE SCALE GENOMIC DNA]</scope>
</reference>
<gene>
    <name evidence="6" type="ORF">BIP78_1227</name>
</gene>
<evidence type="ECO:0000256" key="5">
    <source>
        <dbReference type="ARBA" id="ARBA00023277"/>
    </source>
</evidence>
<proteinExistence type="inferred from homology"/>
<keyword evidence="5" id="KW-0119">Carbohydrate metabolism</keyword>
<dbReference type="InterPro" id="IPR000887">
    <property type="entry name" value="Aldlse_KDPG_KHG"/>
</dbReference>
<comment type="similarity">
    <text evidence="2">Belongs to the KHG/KDPG aldolase family.</text>
</comment>
<dbReference type="SUPFAM" id="SSF51569">
    <property type="entry name" value="Aldolase"/>
    <property type="match status" value="1"/>
</dbReference>
<evidence type="ECO:0000313" key="7">
    <source>
        <dbReference type="Proteomes" id="UP000287233"/>
    </source>
</evidence>
<dbReference type="KEGG" id="bih:BIP78_1227"/>
<keyword evidence="4" id="KW-0456">Lyase</keyword>
<evidence type="ECO:0000313" key="6">
    <source>
        <dbReference type="EMBL" id="QAA76993.1"/>
    </source>
</evidence>
<dbReference type="NCBIfam" id="TIGR01182">
    <property type="entry name" value="eda"/>
    <property type="match status" value="1"/>
</dbReference>
<accession>A0A410FVD4</accession>
<evidence type="ECO:0000256" key="2">
    <source>
        <dbReference type="ARBA" id="ARBA00006906"/>
    </source>
</evidence>
<comment type="subunit">
    <text evidence="3">Homotrimer.</text>
</comment>
<name>A0A410FVD4_BIPS1</name>
<dbReference type="GO" id="GO:0016829">
    <property type="term" value="F:lyase activity"/>
    <property type="evidence" value="ECO:0007669"/>
    <property type="project" value="UniProtKB-KW"/>
</dbReference>